<accession>A0A0A0J6P3</accession>
<feature type="transmembrane region" description="Helical" evidence="1">
    <location>
        <begin position="108"/>
        <end position="127"/>
    </location>
</feature>
<dbReference type="eggNOG" id="ENOG50322D8">
    <property type="taxonomic scope" value="Bacteria"/>
</dbReference>
<reference evidence="2 3" key="1">
    <citation type="submission" date="2013-08" db="EMBL/GenBank/DDBJ databases">
        <title>The genome sequence of Knoellia sinensis.</title>
        <authorList>
            <person name="Zhu W."/>
            <person name="Wang G."/>
        </authorList>
    </citation>
    <scope>NUCLEOTIDE SEQUENCE [LARGE SCALE GENOMIC DNA]</scope>
    <source>
        <strain evidence="2 3">KCTC 19936</strain>
    </source>
</reference>
<keyword evidence="1" id="KW-0472">Membrane</keyword>
<sequence>MGMAQEAPMSRRKATIVAVCSAIGGILLLALSLFLLGSVDDTPQNAVGVFLTSAVGLIVLALAAVIASGLRHGVSARGRQQLVAAWVGLAMIGLGVTVAGVWESRLPWTAFALAPLLVAVGLVKDIGRVRKVGDDEQVPPATRS</sequence>
<feature type="transmembrane region" description="Helical" evidence="1">
    <location>
        <begin position="82"/>
        <end position="102"/>
    </location>
</feature>
<keyword evidence="3" id="KW-1185">Reference proteome</keyword>
<evidence type="ECO:0000256" key="1">
    <source>
        <dbReference type="SAM" id="Phobius"/>
    </source>
</evidence>
<evidence type="ECO:0000313" key="2">
    <source>
        <dbReference type="EMBL" id="KGN31742.1"/>
    </source>
</evidence>
<gene>
    <name evidence="2" type="ORF">N802_03430</name>
</gene>
<keyword evidence="1" id="KW-0812">Transmembrane</keyword>
<dbReference type="EMBL" id="AVPJ01000010">
    <property type="protein sequence ID" value="KGN31742.1"/>
    <property type="molecule type" value="Genomic_DNA"/>
</dbReference>
<feature type="transmembrane region" description="Helical" evidence="1">
    <location>
        <begin position="16"/>
        <end position="36"/>
    </location>
</feature>
<protein>
    <submittedName>
        <fullName evidence="2">Uncharacterized protein</fullName>
    </submittedName>
</protein>
<comment type="caution">
    <text evidence="2">The sequence shown here is derived from an EMBL/GenBank/DDBJ whole genome shotgun (WGS) entry which is preliminary data.</text>
</comment>
<dbReference type="Proteomes" id="UP000030002">
    <property type="component" value="Unassembled WGS sequence"/>
</dbReference>
<dbReference type="AlphaFoldDB" id="A0A0A0J6P3"/>
<name>A0A0A0J6P3_9MICO</name>
<organism evidence="2 3">
    <name type="scientific">Knoellia sinensis KCTC 19936</name>
    <dbReference type="NCBI Taxonomy" id="1385520"/>
    <lineage>
        <taxon>Bacteria</taxon>
        <taxon>Bacillati</taxon>
        <taxon>Actinomycetota</taxon>
        <taxon>Actinomycetes</taxon>
        <taxon>Micrococcales</taxon>
        <taxon>Intrasporangiaceae</taxon>
        <taxon>Knoellia</taxon>
    </lineage>
</organism>
<dbReference type="STRING" id="1385520.N802_03430"/>
<keyword evidence="1" id="KW-1133">Transmembrane helix</keyword>
<proteinExistence type="predicted"/>
<evidence type="ECO:0000313" key="3">
    <source>
        <dbReference type="Proteomes" id="UP000030002"/>
    </source>
</evidence>
<feature type="transmembrane region" description="Helical" evidence="1">
    <location>
        <begin position="48"/>
        <end position="70"/>
    </location>
</feature>